<sequence>RADITTANRIFYQGDSTNGQFFNIVAVIPDPKHTRLELLCKGGLPNG</sequence>
<dbReference type="Gene3D" id="2.40.10.270">
    <property type="entry name" value="Bacteriophage SPP1 head-tail adaptor protein"/>
    <property type="match status" value="1"/>
</dbReference>
<dbReference type="PATRIC" id="fig|880157.4.peg.3656"/>
<name>A0A0J5IL78_9GAMM</name>
<keyword evidence="2" id="KW-1185">Reference proteome</keyword>
<gene>
    <name evidence="1" type="ORF">AB204_17050</name>
</gene>
<protein>
    <submittedName>
        <fullName evidence="1">Head-tail adaptor</fullName>
    </submittedName>
</protein>
<accession>A0A0J5IL78</accession>
<feature type="non-terminal residue" evidence="1">
    <location>
        <position position="1"/>
    </location>
</feature>
<organism evidence="1 2">
    <name type="scientific">Xenorhabdus khoisanae</name>
    <dbReference type="NCBI Taxonomy" id="880157"/>
    <lineage>
        <taxon>Bacteria</taxon>
        <taxon>Pseudomonadati</taxon>
        <taxon>Pseudomonadota</taxon>
        <taxon>Gammaproteobacteria</taxon>
        <taxon>Enterobacterales</taxon>
        <taxon>Morganellaceae</taxon>
        <taxon>Xenorhabdus</taxon>
    </lineage>
</organism>
<dbReference type="InterPro" id="IPR038666">
    <property type="entry name" value="SSP1_head-tail_sf"/>
</dbReference>
<evidence type="ECO:0000313" key="2">
    <source>
        <dbReference type="Proteomes" id="UP000036277"/>
    </source>
</evidence>
<dbReference type="AlphaFoldDB" id="A0A0J5IL78"/>
<comment type="caution">
    <text evidence="1">The sequence shown here is derived from an EMBL/GenBank/DDBJ whole genome shotgun (WGS) entry which is preliminary data.</text>
</comment>
<proteinExistence type="predicted"/>
<reference evidence="1 2" key="1">
    <citation type="submission" date="2015-06" db="EMBL/GenBank/DDBJ databases">
        <title>Draft Whole-Genome Sequence of the Entomopathogenic Bacterium Xenorhabdus khoisanae.</title>
        <authorList>
            <person name="Naidoo S."/>
            <person name="Featherston J."/>
            <person name="Gray V.M."/>
        </authorList>
    </citation>
    <scope>NUCLEOTIDE SEQUENCE [LARGE SCALE GENOMIC DNA]</scope>
    <source>
        <strain evidence="1 2">MCB</strain>
    </source>
</reference>
<dbReference type="EMBL" id="LFCV01000132">
    <property type="protein sequence ID" value="KMJ43935.1"/>
    <property type="molecule type" value="Genomic_DNA"/>
</dbReference>
<dbReference type="STRING" id="880157.AB204_17050"/>
<dbReference type="Proteomes" id="UP000036277">
    <property type="component" value="Unassembled WGS sequence"/>
</dbReference>
<evidence type="ECO:0000313" key="1">
    <source>
        <dbReference type="EMBL" id="KMJ43935.1"/>
    </source>
</evidence>